<protein>
    <submittedName>
        <fullName evidence="1">Uncharacterized protein</fullName>
    </submittedName>
</protein>
<sequence length="98" mass="11598">MIKVPLDHPKVEIINVGIIDPRNIWVEYREEVLIVVYPHVPLKLDGQIPKVWELAVESQFLNAQQKYCKKDTSRLLQNRRPNRTYNKLQFEIPPLIPI</sequence>
<dbReference type="AlphaFoldDB" id="A0A251TIS0"/>
<reference evidence="2" key="1">
    <citation type="journal article" date="2017" name="Nature">
        <title>The sunflower genome provides insights into oil metabolism, flowering and Asterid evolution.</title>
        <authorList>
            <person name="Badouin H."/>
            <person name="Gouzy J."/>
            <person name="Grassa C.J."/>
            <person name="Murat F."/>
            <person name="Staton S.E."/>
            <person name="Cottret L."/>
            <person name="Lelandais-Briere C."/>
            <person name="Owens G.L."/>
            <person name="Carrere S."/>
            <person name="Mayjonade B."/>
            <person name="Legrand L."/>
            <person name="Gill N."/>
            <person name="Kane N.C."/>
            <person name="Bowers J.E."/>
            <person name="Hubner S."/>
            <person name="Bellec A."/>
            <person name="Berard A."/>
            <person name="Berges H."/>
            <person name="Blanchet N."/>
            <person name="Boniface M.C."/>
            <person name="Brunel D."/>
            <person name="Catrice O."/>
            <person name="Chaidir N."/>
            <person name="Claudel C."/>
            <person name="Donnadieu C."/>
            <person name="Faraut T."/>
            <person name="Fievet G."/>
            <person name="Helmstetter N."/>
            <person name="King M."/>
            <person name="Knapp S.J."/>
            <person name="Lai Z."/>
            <person name="Le Paslier M.C."/>
            <person name="Lippi Y."/>
            <person name="Lorenzon L."/>
            <person name="Mandel J.R."/>
            <person name="Marage G."/>
            <person name="Marchand G."/>
            <person name="Marquand E."/>
            <person name="Bret-Mestries E."/>
            <person name="Morien E."/>
            <person name="Nambeesan S."/>
            <person name="Nguyen T."/>
            <person name="Pegot-Espagnet P."/>
            <person name="Pouilly N."/>
            <person name="Raftis F."/>
            <person name="Sallet E."/>
            <person name="Schiex T."/>
            <person name="Thomas J."/>
            <person name="Vandecasteele C."/>
            <person name="Vares D."/>
            <person name="Vear F."/>
            <person name="Vautrin S."/>
            <person name="Crespi M."/>
            <person name="Mangin B."/>
            <person name="Burke J.M."/>
            <person name="Salse J."/>
            <person name="Munos S."/>
            <person name="Vincourt P."/>
            <person name="Rieseberg L.H."/>
            <person name="Langlade N.B."/>
        </authorList>
    </citation>
    <scope>NUCLEOTIDE SEQUENCE [LARGE SCALE GENOMIC DNA]</scope>
    <source>
        <strain evidence="2">cv. SF193</strain>
    </source>
</reference>
<evidence type="ECO:0000313" key="2">
    <source>
        <dbReference type="Proteomes" id="UP000215914"/>
    </source>
</evidence>
<dbReference type="InParanoid" id="A0A251TIS0"/>
<dbReference type="EMBL" id="CM007899">
    <property type="protein sequence ID" value="OTG10990.1"/>
    <property type="molecule type" value="Genomic_DNA"/>
</dbReference>
<dbReference type="Proteomes" id="UP000215914">
    <property type="component" value="Chromosome 10"/>
</dbReference>
<proteinExistence type="predicted"/>
<evidence type="ECO:0000313" key="1">
    <source>
        <dbReference type="EMBL" id="OTG10990.1"/>
    </source>
</evidence>
<name>A0A251TIS0_HELAN</name>
<gene>
    <name evidence="1" type="ORF">HannXRQ_Chr10g0293851</name>
</gene>
<organism evidence="1 2">
    <name type="scientific">Helianthus annuus</name>
    <name type="common">Common sunflower</name>
    <dbReference type="NCBI Taxonomy" id="4232"/>
    <lineage>
        <taxon>Eukaryota</taxon>
        <taxon>Viridiplantae</taxon>
        <taxon>Streptophyta</taxon>
        <taxon>Embryophyta</taxon>
        <taxon>Tracheophyta</taxon>
        <taxon>Spermatophyta</taxon>
        <taxon>Magnoliopsida</taxon>
        <taxon>eudicotyledons</taxon>
        <taxon>Gunneridae</taxon>
        <taxon>Pentapetalae</taxon>
        <taxon>asterids</taxon>
        <taxon>campanulids</taxon>
        <taxon>Asterales</taxon>
        <taxon>Asteraceae</taxon>
        <taxon>Asteroideae</taxon>
        <taxon>Heliantheae alliance</taxon>
        <taxon>Heliantheae</taxon>
        <taxon>Helianthus</taxon>
    </lineage>
</organism>
<keyword evidence="2" id="KW-1185">Reference proteome</keyword>
<accession>A0A251TIS0</accession>